<reference evidence="1" key="3">
    <citation type="submission" date="2020-02" db="EMBL/GenBank/DDBJ databases">
        <authorList>
            <person name="Matsumoto Y."/>
            <person name="Motooka D."/>
            <person name="Nakamura S."/>
        </authorList>
    </citation>
    <scope>NUCLEOTIDE SEQUENCE</scope>
    <source>
        <strain evidence="1">JCM 18113</strain>
    </source>
</reference>
<evidence type="ECO:0000313" key="3">
    <source>
        <dbReference type="Proteomes" id="UP000192760"/>
    </source>
</evidence>
<dbReference type="AlphaFoldDB" id="A0A1X0G2T6"/>
<proteinExistence type="predicted"/>
<gene>
    <name evidence="2" type="ORF">BST30_05420</name>
    <name evidence="1" type="ORF">MMAN_49970</name>
</gene>
<accession>A0A1X0G2T6</accession>
<dbReference type="Proteomes" id="UP000192760">
    <property type="component" value="Unassembled WGS sequence"/>
</dbReference>
<evidence type="ECO:0000313" key="1">
    <source>
        <dbReference type="EMBL" id="BBY40863.1"/>
    </source>
</evidence>
<reference evidence="1 4" key="2">
    <citation type="journal article" date="2019" name="Emerg. Microbes Infect.">
        <title>Comprehensive subspecies identification of 175 nontuberculous mycobacteria species based on 7547 genomic profiles.</title>
        <authorList>
            <person name="Matsumoto Y."/>
            <person name="Kinjo T."/>
            <person name="Motooka D."/>
            <person name="Nabeya D."/>
            <person name="Jung N."/>
            <person name="Uechi K."/>
            <person name="Horii T."/>
            <person name="Iida T."/>
            <person name="Fujita J."/>
            <person name="Nakamura S."/>
        </authorList>
    </citation>
    <scope>NUCLEOTIDE SEQUENCE [LARGE SCALE GENOMIC DNA]</scope>
    <source>
        <strain evidence="1 4">JCM 18113</strain>
    </source>
</reference>
<organism evidence="2 3">
    <name type="scientific">Mycobacterium mantenii</name>
    <dbReference type="NCBI Taxonomy" id="560555"/>
    <lineage>
        <taxon>Bacteria</taxon>
        <taxon>Bacillati</taxon>
        <taxon>Actinomycetota</taxon>
        <taxon>Actinomycetes</taxon>
        <taxon>Mycobacteriales</taxon>
        <taxon>Mycobacteriaceae</taxon>
        <taxon>Mycobacterium</taxon>
        <taxon>Mycobacterium avium complex (MAC)</taxon>
    </lineage>
</organism>
<keyword evidence="4" id="KW-1185">Reference proteome</keyword>
<evidence type="ECO:0000313" key="4">
    <source>
        <dbReference type="Proteomes" id="UP000465812"/>
    </source>
</evidence>
<protein>
    <submittedName>
        <fullName evidence="2">Uncharacterized protein</fullName>
    </submittedName>
</protein>
<sequence length="113" mass="13261">MTDVQVELPTSEANRLRKWGSLWLDLLRADMVLHERQNLPETAANAFTRRALWESAVITYGRMAFSDKKRKLAHDELLRVSGGEKAVAFHDQLTRWRHDHCRFQFYVADFQTS</sequence>
<reference evidence="2 3" key="1">
    <citation type="submission" date="2017-02" db="EMBL/GenBank/DDBJ databases">
        <title>The new phylogeny of genus Mycobacterium.</title>
        <authorList>
            <person name="Tortoli E."/>
            <person name="Trovato A."/>
            <person name="Cirillo D.M."/>
        </authorList>
    </citation>
    <scope>NUCLEOTIDE SEQUENCE [LARGE SCALE GENOMIC DNA]</scope>
    <source>
        <strain evidence="2 3">DSM 45255</strain>
    </source>
</reference>
<dbReference type="RefSeq" id="WP_012396368.1">
    <property type="nucleotide sequence ID" value="NZ_AP022590.1"/>
</dbReference>
<dbReference type="GeneID" id="66597733"/>
<name>A0A1X0G2T6_MYCNT</name>
<evidence type="ECO:0000313" key="2">
    <source>
        <dbReference type="EMBL" id="ORB08039.1"/>
    </source>
</evidence>
<dbReference type="Proteomes" id="UP000465812">
    <property type="component" value="Chromosome"/>
</dbReference>
<dbReference type="EMBL" id="MVHW01000004">
    <property type="protein sequence ID" value="ORB08039.1"/>
    <property type="molecule type" value="Genomic_DNA"/>
</dbReference>
<dbReference type="EMBL" id="AP022590">
    <property type="protein sequence ID" value="BBY40863.1"/>
    <property type="molecule type" value="Genomic_DNA"/>
</dbReference>